<evidence type="ECO:0000313" key="1">
    <source>
        <dbReference type="EMBL" id="PWN52417.1"/>
    </source>
</evidence>
<proteinExistence type="predicted"/>
<keyword evidence="2" id="KW-1185">Reference proteome</keyword>
<accession>A0ACD0P328</accession>
<name>A0ACD0P328_9BASI</name>
<dbReference type="Proteomes" id="UP000245626">
    <property type="component" value="Unassembled WGS sequence"/>
</dbReference>
<sequence>MEFFFPTDVFAYEHQHQQQPPLFHNHQRQRSVHPRTSCASDAPLSLFDLIHQQELVAQAQAQAQARAQAIQRERAIRAAQVAQRRVEEQKREEQRQIRAYFQHLLEAQQREEEMLRRRQAQRQYQIQLEQRRQQQQMEEYQRRKALAIEQERRRIAALQQQQEERRREEEQRVRRAAAAAAVAKQVEDQSRLLFLALEDILFGGSHQNDDDNQPESSSKAFKSVPAPTESTVQSNIDPVSSNLPTSSPTSSPSPSSVSQRQDKGKAREVDVTEEENKPTEDAAMDVEPAQNMEAKSAATTTTATVEAATPSPKPGPSGLEVPMKEDVLVFTHQFNQNSTDHGGSSDSIKADSIKVTVDEDLNKVTVSGLWPTAEDLADSANTKTQEPIQRPSSPALSVSSRASASSSSSSSSSSKRGRSPRRARVSDVDENGDEIMPDDDEEEQSDKDDFVKVEFSHPPSSSSPSSPADTPKGNVVVERTFDLPKGARAEDLRAELTDQGLKLWASVEGRQPNSETIVKA</sequence>
<evidence type="ECO:0000313" key="2">
    <source>
        <dbReference type="Proteomes" id="UP000245626"/>
    </source>
</evidence>
<dbReference type="EMBL" id="KZ819778">
    <property type="protein sequence ID" value="PWN52417.1"/>
    <property type="molecule type" value="Genomic_DNA"/>
</dbReference>
<reference evidence="1 2" key="1">
    <citation type="journal article" date="2018" name="Mol. Biol. Evol.">
        <title>Broad Genomic Sampling Reveals a Smut Pathogenic Ancestry of the Fungal Clade Ustilaginomycotina.</title>
        <authorList>
            <person name="Kijpornyongpan T."/>
            <person name="Mondo S.J."/>
            <person name="Barry K."/>
            <person name="Sandor L."/>
            <person name="Lee J."/>
            <person name="Lipzen A."/>
            <person name="Pangilinan J."/>
            <person name="LaButti K."/>
            <person name="Hainaut M."/>
            <person name="Henrissat B."/>
            <person name="Grigoriev I.V."/>
            <person name="Spatafora J.W."/>
            <person name="Aime M.C."/>
        </authorList>
    </citation>
    <scope>NUCLEOTIDE SEQUENCE [LARGE SCALE GENOMIC DNA]</scope>
    <source>
        <strain evidence="1 2">SA 807</strain>
    </source>
</reference>
<protein>
    <submittedName>
        <fullName evidence="1">Uncharacterized protein</fullName>
    </submittedName>
</protein>
<organism evidence="1 2">
    <name type="scientific">Violaceomyces palustris</name>
    <dbReference type="NCBI Taxonomy" id="1673888"/>
    <lineage>
        <taxon>Eukaryota</taxon>
        <taxon>Fungi</taxon>
        <taxon>Dikarya</taxon>
        <taxon>Basidiomycota</taxon>
        <taxon>Ustilaginomycotina</taxon>
        <taxon>Ustilaginomycetes</taxon>
        <taxon>Violaceomycetales</taxon>
        <taxon>Violaceomycetaceae</taxon>
        <taxon>Violaceomyces</taxon>
    </lineage>
</organism>
<gene>
    <name evidence="1" type="ORF">IE53DRAFT_367219</name>
</gene>